<evidence type="ECO:0000256" key="1">
    <source>
        <dbReference type="ARBA" id="ARBA00009437"/>
    </source>
</evidence>
<evidence type="ECO:0000313" key="7">
    <source>
        <dbReference type="Proteomes" id="UP000196573"/>
    </source>
</evidence>
<dbReference type="Proteomes" id="UP000196573">
    <property type="component" value="Unassembled WGS sequence"/>
</dbReference>
<dbReference type="SUPFAM" id="SSF46785">
    <property type="entry name" value="Winged helix' DNA-binding domain"/>
    <property type="match status" value="1"/>
</dbReference>
<evidence type="ECO:0000256" key="4">
    <source>
        <dbReference type="ARBA" id="ARBA00023163"/>
    </source>
</evidence>
<dbReference type="Gene3D" id="1.10.10.10">
    <property type="entry name" value="Winged helix-like DNA-binding domain superfamily/Winged helix DNA-binding domain"/>
    <property type="match status" value="1"/>
</dbReference>
<dbReference type="SUPFAM" id="SSF53850">
    <property type="entry name" value="Periplasmic binding protein-like II"/>
    <property type="match status" value="1"/>
</dbReference>
<evidence type="ECO:0000313" key="6">
    <source>
        <dbReference type="EMBL" id="SMA49611.1"/>
    </source>
</evidence>
<dbReference type="Gene3D" id="3.40.190.10">
    <property type="entry name" value="Periplasmic binding protein-like II"/>
    <property type="match status" value="2"/>
</dbReference>
<accession>A0A1X7AMU6</accession>
<dbReference type="OrthoDB" id="9808620at2"/>
<keyword evidence="4" id="KW-0804">Transcription</keyword>
<dbReference type="InterPro" id="IPR036390">
    <property type="entry name" value="WH_DNA-bd_sf"/>
</dbReference>
<feature type="domain" description="HTH lysR-type" evidence="5">
    <location>
        <begin position="34"/>
        <end position="91"/>
    </location>
</feature>
<dbReference type="EMBL" id="FWPT01000008">
    <property type="protein sequence ID" value="SMA49611.1"/>
    <property type="molecule type" value="Genomic_DNA"/>
</dbReference>
<dbReference type="InterPro" id="IPR005119">
    <property type="entry name" value="LysR_subst-bd"/>
</dbReference>
<dbReference type="CDD" id="cd08420">
    <property type="entry name" value="PBP2_CysL_like"/>
    <property type="match status" value="1"/>
</dbReference>
<sequence length="343" mass="38440">MLTDYLVFSPCTGILITECSLPIPNTHRLSSMHITLKQLQVFQAVSQHQQVSLAAKALFITQPAASMALRELEKQLGVKLFDRLGNRLVINSNGRHLQPYVRDLLYRATDIEQLFSSANNALSGTLLVGCSLTIGNHLMPSLLSQMQKQMPAVTPKAFIQNTQSLLEQLLHFKLDIALVEGRCQHPDLISIPWREDNMLIVAAPNCPHRNQSLISLEQLQDEVWVLREQGSGSRDIFDDLIAPSLDNRYRVFEIQHTEAIVNSVQEGLGITCISHLSVHRQLQSGELITLPVSGINLHRQMHIVLHKDRAENKTLKSFIDLCRENAGCGDIFNTSPQPVLREA</sequence>
<dbReference type="Pfam" id="PF00126">
    <property type="entry name" value="HTH_1"/>
    <property type="match status" value="1"/>
</dbReference>
<protein>
    <submittedName>
        <fullName evidence="6">HTH-type transcriptional regulator CysL</fullName>
    </submittedName>
</protein>
<comment type="similarity">
    <text evidence="1">Belongs to the LysR transcriptional regulatory family.</text>
</comment>
<name>A0A1X7AMU6_9GAMM</name>
<dbReference type="PANTHER" id="PTHR30126">
    <property type="entry name" value="HTH-TYPE TRANSCRIPTIONAL REGULATOR"/>
    <property type="match status" value="1"/>
</dbReference>
<dbReference type="InterPro" id="IPR036388">
    <property type="entry name" value="WH-like_DNA-bd_sf"/>
</dbReference>
<dbReference type="AlphaFoldDB" id="A0A1X7AMU6"/>
<dbReference type="Pfam" id="PF03466">
    <property type="entry name" value="LysR_substrate"/>
    <property type="match status" value="1"/>
</dbReference>
<keyword evidence="7" id="KW-1185">Reference proteome</keyword>
<dbReference type="PANTHER" id="PTHR30126:SF94">
    <property type="entry name" value="LYSR FAMILY TRANSCRIPTIONAL REGULATOR"/>
    <property type="match status" value="1"/>
</dbReference>
<organism evidence="6 7">
    <name type="scientific">Parendozoicomonas haliclonae</name>
    <dbReference type="NCBI Taxonomy" id="1960125"/>
    <lineage>
        <taxon>Bacteria</taxon>
        <taxon>Pseudomonadati</taxon>
        <taxon>Pseudomonadota</taxon>
        <taxon>Gammaproteobacteria</taxon>
        <taxon>Oceanospirillales</taxon>
        <taxon>Endozoicomonadaceae</taxon>
        <taxon>Parendozoicomonas</taxon>
    </lineage>
</organism>
<proteinExistence type="inferred from homology"/>
<dbReference type="PROSITE" id="PS50931">
    <property type="entry name" value="HTH_LYSR"/>
    <property type="match status" value="1"/>
</dbReference>
<keyword evidence="3" id="KW-0238">DNA-binding</keyword>
<dbReference type="PRINTS" id="PR00039">
    <property type="entry name" value="HTHLYSR"/>
</dbReference>
<dbReference type="GO" id="GO:0000976">
    <property type="term" value="F:transcription cis-regulatory region binding"/>
    <property type="evidence" value="ECO:0007669"/>
    <property type="project" value="TreeGrafter"/>
</dbReference>
<gene>
    <name evidence="6" type="primary">cysL_2</name>
    <name evidence="6" type="ORF">EHSB41UT_03396</name>
</gene>
<dbReference type="InterPro" id="IPR000847">
    <property type="entry name" value="LysR_HTH_N"/>
</dbReference>
<evidence type="ECO:0000259" key="5">
    <source>
        <dbReference type="PROSITE" id="PS50931"/>
    </source>
</evidence>
<dbReference type="GO" id="GO:0003700">
    <property type="term" value="F:DNA-binding transcription factor activity"/>
    <property type="evidence" value="ECO:0007669"/>
    <property type="project" value="InterPro"/>
</dbReference>
<keyword evidence="2" id="KW-0805">Transcription regulation</keyword>
<reference evidence="6 7" key="1">
    <citation type="submission" date="2017-03" db="EMBL/GenBank/DDBJ databases">
        <authorList>
            <person name="Afonso C.L."/>
            <person name="Miller P.J."/>
            <person name="Scott M.A."/>
            <person name="Spackman E."/>
            <person name="Goraichik I."/>
            <person name="Dimitrov K.M."/>
            <person name="Suarez D.L."/>
            <person name="Swayne D.E."/>
        </authorList>
    </citation>
    <scope>NUCLEOTIDE SEQUENCE [LARGE SCALE GENOMIC DNA]</scope>
    <source>
        <strain evidence="6">SB41UT1</strain>
    </source>
</reference>
<evidence type="ECO:0000256" key="3">
    <source>
        <dbReference type="ARBA" id="ARBA00023125"/>
    </source>
</evidence>
<evidence type="ECO:0000256" key="2">
    <source>
        <dbReference type="ARBA" id="ARBA00023015"/>
    </source>
</evidence>